<protein>
    <submittedName>
        <fullName evidence="6">Uncharacterized protein LOC111114818</fullName>
    </submittedName>
</protein>
<keyword evidence="5" id="KW-1185">Reference proteome</keyword>
<comment type="subcellular location">
    <subcellularLocation>
        <location evidence="1">Secreted</location>
    </subcellularLocation>
</comment>
<evidence type="ECO:0000313" key="6">
    <source>
        <dbReference type="RefSeq" id="XP_022309004.1"/>
    </source>
</evidence>
<dbReference type="GeneID" id="111114818"/>
<reference evidence="6" key="1">
    <citation type="submission" date="2025-08" db="UniProtKB">
        <authorList>
            <consortium name="RefSeq"/>
        </authorList>
    </citation>
    <scope>IDENTIFICATION</scope>
    <source>
        <tissue evidence="6">Whole sample</tissue>
    </source>
</reference>
<accession>A0A8B8C1N6</accession>
<dbReference type="GO" id="GO:0005576">
    <property type="term" value="C:extracellular region"/>
    <property type="evidence" value="ECO:0007669"/>
    <property type="project" value="UniProtKB-SubCell"/>
</dbReference>
<dbReference type="PRINTS" id="PR00007">
    <property type="entry name" value="COMPLEMNTC1Q"/>
</dbReference>
<keyword evidence="2" id="KW-0964">Secreted</keyword>
<dbReference type="PANTHER" id="PTHR15427">
    <property type="entry name" value="EMILIN ELASTIN MICROFIBRIL INTERFACE-LOCATED PROTEIN ELASTIN MICROFIBRIL INTERFACER"/>
    <property type="match status" value="1"/>
</dbReference>
<evidence type="ECO:0000256" key="3">
    <source>
        <dbReference type="SAM" id="SignalP"/>
    </source>
</evidence>
<evidence type="ECO:0000259" key="4">
    <source>
        <dbReference type="PROSITE" id="PS50871"/>
    </source>
</evidence>
<feature type="domain" description="C1q" evidence="4">
    <location>
        <begin position="259"/>
        <end position="389"/>
    </location>
</feature>
<dbReference type="SMART" id="SM00110">
    <property type="entry name" value="C1Q"/>
    <property type="match status" value="1"/>
</dbReference>
<dbReference type="InterPro" id="IPR050392">
    <property type="entry name" value="Collagen/C1q_domain"/>
</dbReference>
<dbReference type="OrthoDB" id="10070467at2759"/>
<name>A0A8B8C1N6_CRAVI</name>
<dbReference type="AlphaFoldDB" id="A0A8B8C1N6"/>
<dbReference type="PANTHER" id="PTHR15427:SF50">
    <property type="entry name" value="COMPLEMENT C1Q TUMOR NECROSIS FACTOR-RELATED PROTEIN 2-LIKE"/>
    <property type="match status" value="1"/>
</dbReference>
<keyword evidence="3" id="KW-0732">Signal</keyword>
<gene>
    <name evidence="6" type="primary">LOC111114818</name>
</gene>
<evidence type="ECO:0000256" key="2">
    <source>
        <dbReference type="ARBA" id="ARBA00022525"/>
    </source>
</evidence>
<dbReference type="PROSITE" id="PS50871">
    <property type="entry name" value="C1Q"/>
    <property type="match status" value="1"/>
</dbReference>
<dbReference type="KEGG" id="cvn:111114818"/>
<dbReference type="Pfam" id="PF00386">
    <property type="entry name" value="C1q"/>
    <property type="match status" value="1"/>
</dbReference>
<feature type="chain" id="PRO_5034595010" evidence="3">
    <location>
        <begin position="21"/>
        <end position="389"/>
    </location>
</feature>
<dbReference type="RefSeq" id="XP_022309004.1">
    <property type="nucleotide sequence ID" value="XM_022453296.1"/>
</dbReference>
<dbReference type="InterPro" id="IPR001073">
    <property type="entry name" value="C1q_dom"/>
</dbReference>
<evidence type="ECO:0000313" key="5">
    <source>
        <dbReference type="Proteomes" id="UP000694844"/>
    </source>
</evidence>
<evidence type="ECO:0000256" key="1">
    <source>
        <dbReference type="ARBA" id="ARBA00004613"/>
    </source>
</evidence>
<feature type="signal peptide" evidence="3">
    <location>
        <begin position="1"/>
        <end position="20"/>
    </location>
</feature>
<proteinExistence type="predicted"/>
<sequence length="389" mass="43573">MFRLIFMLCLLSQFALHADAVRLNSSSSESLLNADTTVLRQLLNQETLIRMSVVKNVHNLMKDVVTLKDSMTSLQSEVISIKQKSKDEKDYVMKELEGIKRQIKLLNETQMIFEENLKKQNSSGLNLLNMLESSQAEGRAFQTDTLKSLEEVKKNNTDELSDIKMQVRVLSASLMRLNEHVQQQDDSFHERIENNYKAASALFTNVSINVQEKTNASLHDLMSKLSETKQNQLRLSAAVLSLEWFKNNITGGVKESSKKRNAPIAFTAGVTGSDHYWSSGILVFPTVLYNTGRGYDSSTGIFTSPEDGTYVFYVTITSYNSKSIYVDIIKNGLSKVRAKAYSSNQSGSNMVVLSLDRGDKVSVNFHSGRGYYSASTPVTSFTGFQICCF</sequence>
<organism evidence="5 6">
    <name type="scientific">Crassostrea virginica</name>
    <name type="common">Eastern oyster</name>
    <dbReference type="NCBI Taxonomy" id="6565"/>
    <lineage>
        <taxon>Eukaryota</taxon>
        <taxon>Metazoa</taxon>
        <taxon>Spiralia</taxon>
        <taxon>Lophotrochozoa</taxon>
        <taxon>Mollusca</taxon>
        <taxon>Bivalvia</taxon>
        <taxon>Autobranchia</taxon>
        <taxon>Pteriomorphia</taxon>
        <taxon>Ostreida</taxon>
        <taxon>Ostreoidea</taxon>
        <taxon>Ostreidae</taxon>
        <taxon>Crassostrea</taxon>
    </lineage>
</organism>
<dbReference type="Gene3D" id="2.60.120.40">
    <property type="match status" value="1"/>
</dbReference>
<dbReference type="Proteomes" id="UP000694844">
    <property type="component" value="Chromosome 9"/>
</dbReference>
<dbReference type="InterPro" id="IPR008983">
    <property type="entry name" value="Tumour_necrosis_fac-like_dom"/>
</dbReference>
<dbReference type="SUPFAM" id="SSF49842">
    <property type="entry name" value="TNF-like"/>
    <property type="match status" value="1"/>
</dbReference>